<proteinExistence type="inferred from homology"/>
<dbReference type="SUPFAM" id="SSF51338">
    <property type="entry name" value="Composite domain of metallo-dependent hydrolases"/>
    <property type="match status" value="1"/>
</dbReference>
<feature type="binding site" evidence="6">
    <location>
        <position position="94"/>
    </location>
    <ligand>
        <name>substrate</name>
    </ligand>
</feature>
<dbReference type="PANTHER" id="PTHR43668:SF2">
    <property type="entry name" value="ALLANTOINASE"/>
    <property type="match status" value="1"/>
</dbReference>
<feature type="binding site" evidence="6">
    <location>
        <position position="152"/>
    </location>
    <ligand>
        <name>Zn(2+)</name>
        <dbReference type="ChEBI" id="CHEBI:29105"/>
        <label>1</label>
    </ligand>
</feature>
<evidence type="ECO:0000256" key="5">
    <source>
        <dbReference type="ARBA" id="ARBA00022975"/>
    </source>
</evidence>
<feature type="binding site" evidence="6">
    <location>
        <position position="305"/>
    </location>
    <ligand>
        <name>Zn(2+)</name>
        <dbReference type="ChEBI" id="CHEBI:29105"/>
        <label>1</label>
    </ligand>
</feature>
<keyword evidence="6" id="KW-0862">Zinc</keyword>
<keyword evidence="4 6" id="KW-0378">Hydrolase</keyword>
<feature type="binding site" evidence="6">
    <location>
        <begin position="62"/>
        <end position="64"/>
    </location>
    <ligand>
        <name>substrate</name>
    </ligand>
</feature>
<dbReference type="Gene3D" id="2.30.40.10">
    <property type="entry name" value="Urease, subunit C, domain 1"/>
    <property type="match status" value="1"/>
</dbReference>
<dbReference type="EMBL" id="DXEK01000166">
    <property type="protein sequence ID" value="HIX77943.1"/>
    <property type="molecule type" value="Genomic_DNA"/>
</dbReference>
<dbReference type="Proteomes" id="UP000886890">
    <property type="component" value="Unassembled WGS sequence"/>
</dbReference>
<reference evidence="8" key="1">
    <citation type="journal article" date="2021" name="PeerJ">
        <title>Extensive microbial diversity within the chicken gut microbiome revealed by metagenomics and culture.</title>
        <authorList>
            <person name="Gilroy R."/>
            <person name="Ravi A."/>
            <person name="Getino M."/>
            <person name="Pursley I."/>
            <person name="Horton D.L."/>
            <person name="Alikhan N.F."/>
            <person name="Baker D."/>
            <person name="Gharbi K."/>
            <person name="Hall N."/>
            <person name="Watson M."/>
            <person name="Adriaenssens E.M."/>
            <person name="Foster-Nyarko E."/>
            <person name="Jarju S."/>
            <person name="Secka A."/>
            <person name="Antonio M."/>
            <person name="Oren A."/>
            <person name="Chaudhuri R.R."/>
            <person name="La Ragione R."/>
            <person name="Hildebrand F."/>
            <person name="Pallen M.J."/>
        </authorList>
    </citation>
    <scope>NUCLEOTIDE SEQUENCE</scope>
    <source>
        <strain evidence="8">CHK183-1962</strain>
    </source>
</reference>
<feature type="binding site" evidence="6">
    <location>
        <position position="62"/>
    </location>
    <ligand>
        <name>Zn(2+)</name>
        <dbReference type="ChEBI" id="CHEBI:29105"/>
        <label>1</label>
    </ligand>
</feature>
<evidence type="ECO:0000256" key="2">
    <source>
        <dbReference type="ARBA" id="ARBA00010286"/>
    </source>
</evidence>
<evidence type="ECO:0000313" key="9">
    <source>
        <dbReference type="Proteomes" id="UP000886890"/>
    </source>
</evidence>
<comment type="function">
    <text evidence="1 6">Catalyzes the reversible cyclization of carbamoyl aspartate to dihydroorotate.</text>
</comment>
<feature type="binding site" evidence="6">
    <location>
        <begin position="323"/>
        <end position="324"/>
    </location>
    <ligand>
        <name>substrate</name>
    </ligand>
</feature>
<dbReference type="GO" id="GO:0044205">
    <property type="term" value="P:'de novo' UMP biosynthetic process"/>
    <property type="evidence" value="ECO:0007669"/>
    <property type="project" value="UniProtKB-UniRule"/>
</dbReference>
<evidence type="ECO:0000256" key="6">
    <source>
        <dbReference type="HAMAP-Rule" id="MF_00220"/>
    </source>
</evidence>
<dbReference type="InterPro" id="IPR011059">
    <property type="entry name" value="Metal-dep_hydrolase_composite"/>
</dbReference>
<dbReference type="InterPro" id="IPR002195">
    <property type="entry name" value="Dihydroorotase_CS"/>
</dbReference>
<dbReference type="GO" id="GO:0008270">
    <property type="term" value="F:zinc ion binding"/>
    <property type="evidence" value="ECO:0007669"/>
    <property type="project" value="UniProtKB-UniRule"/>
</dbReference>
<protein>
    <recommendedName>
        <fullName evidence="6">Dihydroorotase</fullName>
        <shortName evidence="6">DHOase</shortName>
        <ecNumber evidence="6">3.5.2.3</ecNumber>
    </recommendedName>
</protein>
<feature type="binding site" evidence="6">
    <location>
        <position position="179"/>
    </location>
    <ligand>
        <name>Zn(2+)</name>
        <dbReference type="ChEBI" id="CHEBI:29105"/>
        <label>2</label>
    </ligand>
</feature>
<dbReference type="InterPro" id="IPR032466">
    <property type="entry name" value="Metal_Hydrolase"/>
</dbReference>
<dbReference type="GO" id="GO:0004038">
    <property type="term" value="F:allantoinase activity"/>
    <property type="evidence" value="ECO:0007669"/>
    <property type="project" value="TreeGrafter"/>
</dbReference>
<feature type="domain" description="Amidohydrolase-related" evidence="7">
    <location>
        <begin position="51"/>
        <end position="422"/>
    </location>
</feature>
<feature type="binding site" evidence="6">
    <location>
        <position position="278"/>
    </location>
    <ligand>
        <name>substrate</name>
    </ligand>
</feature>
<dbReference type="Pfam" id="PF01979">
    <property type="entry name" value="Amidohydro_1"/>
    <property type="match status" value="1"/>
</dbReference>
<feature type="binding site" evidence="6">
    <location>
        <position position="232"/>
    </location>
    <ligand>
        <name>Zn(2+)</name>
        <dbReference type="ChEBI" id="CHEBI:29105"/>
        <label>2</label>
    </ligand>
</feature>
<sequence>MSILIKNGRVIDPDSRLDEVCDVLIENGQIAKVEKELSDNAAKVIDASGCYVMPGLIDMHVHFRDPGQTHKEDIITGAMAAAKGGVTTVLAMPNTKPVIDNPDRVCYVKNKARQHAPIHVLQVGAITKGMMGEELADIDGMADAGIPAISEDGKSVMNAYLYEKAMEIAARRNLPVLAHCEDINMVHGGCMNQGDKSSEWNLPGISNAVEDVIIARDIVIAKQTGAHLHLCHCSTRDSVRMVEEARRNGVSISAEVCPHHFTLSTDDMVQGDTNFKMNPPLRAKEDVEALKQGLKDDIFDVISTDHAPHAFEEKQQSFQKAPFGIVGLETSVALTITELVDTGILTPMQMAEKMSYNPARILHMDRKGSLKPGKDADVTIIDPNVEYVIDPKTFVSRGKNTPFGGRKVKGSVKYTICDGKIVYQAR</sequence>
<gene>
    <name evidence="6" type="primary">pyrC</name>
    <name evidence="8" type="ORF">H9734_10165</name>
</gene>
<dbReference type="EC" id="3.5.2.3" evidence="6"/>
<keyword evidence="5 6" id="KW-0665">Pyrimidine biosynthesis</keyword>
<dbReference type="GO" id="GO:0004151">
    <property type="term" value="F:dihydroorotase activity"/>
    <property type="evidence" value="ECO:0007669"/>
    <property type="project" value="UniProtKB-UniRule"/>
</dbReference>
<comment type="similarity">
    <text evidence="2 6">Belongs to the metallo-dependent hydrolases superfamily. DHOase family. Class I DHOase subfamily.</text>
</comment>
<feature type="binding site" evidence="6">
    <location>
        <position position="152"/>
    </location>
    <ligand>
        <name>Zn(2+)</name>
        <dbReference type="ChEBI" id="CHEBI:29105"/>
        <label>2</label>
    </ligand>
</feature>
<dbReference type="GO" id="GO:0006145">
    <property type="term" value="P:purine nucleobase catabolic process"/>
    <property type="evidence" value="ECO:0007669"/>
    <property type="project" value="TreeGrafter"/>
</dbReference>
<dbReference type="SUPFAM" id="SSF51556">
    <property type="entry name" value="Metallo-dependent hydrolases"/>
    <property type="match status" value="1"/>
</dbReference>
<dbReference type="GO" id="GO:0005737">
    <property type="term" value="C:cytoplasm"/>
    <property type="evidence" value="ECO:0007669"/>
    <property type="project" value="TreeGrafter"/>
</dbReference>
<dbReference type="InterPro" id="IPR006680">
    <property type="entry name" value="Amidohydro-rel"/>
</dbReference>
<feature type="binding site" evidence="6">
    <location>
        <position position="60"/>
    </location>
    <ligand>
        <name>Zn(2+)</name>
        <dbReference type="ChEBI" id="CHEBI:29105"/>
        <label>1</label>
    </ligand>
</feature>
<dbReference type="Gene3D" id="3.20.20.140">
    <property type="entry name" value="Metal-dependent hydrolases"/>
    <property type="match status" value="1"/>
</dbReference>
<dbReference type="NCBIfam" id="TIGR00857">
    <property type="entry name" value="pyrC_multi"/>
    <property type="match status" value="1"/>
</dbReference>
<keyword evidence="3 6" id="KW-0479">Metal-binding</keyword>
<evidence type="ECO:0000256" key="3">
    <source>
        <dbReference type="ARBA" id="ARBA00022723"/>
    </source>
</evidence>
<feature type="active site" evidence="6">
    <location>
        <position position="305"/>
    </location>
</feature>
<dbReference type="InterPro" id="IPR004722">
    <property type="entry name" value="DHOase"/>
</dbReference>
<evidence type="ECO:0000313" key="8">
    <source>
        <dbReference type="EMBL" id="HIX77943.1"/>
    </source>
</evidence>
<organism evidence="8 9">
    <name type="scientific">Candidatus Fusicatenibacter merdavium</name>
    <dbReference type="NCBI Taxonomy" id="2838600"/>
    <lineage>
        <taxon>Bacteria</taxon>
        <taxon>Bacillati</taxon>
        <taxon>Bacillota</taxon>
        <taxon>Clostridia</taxon>
        <taxon>Lachnospirales</taxon>
        <taxon>Lachnospiraceae</taxon>
        <taxon>Fusicatenibacter</taxon>
    </lineage>
</organism>
<comment type="catalytic activity">
    <reaction evidence="6">
        <text>(S)-dihydroorotate + H2O = N-carbamoyl-L-aspartate + H(+)</text>
        <dbReference type="Rhea" id="RHEA:24296"/>
        <dbReference type="ChEBI" id="CHEBI:15377"/>
        <dbReference type="ChEBI" id="CHEBI:15378"/>
        <dbReference type="ChEBI" id="CHEBI:30864"/>
        <dbReference type="ChEBI" id="CHEBI:32814"/>
        <dbReference type="EC" id="3.5.2.3"/>
    </reaction>
</comment>
<dbReference type="PROSITE" id="PS00482">
    <property type="entry name" value="DIHYDROOROTASE_1"/>
    <property type="match status" value="1"/>
</dbReference>
<evidence type="ECO:0000256" key="4">
    <source>
        <dbReference type="ARBA" id="ARBA00022801"/>
    </source>
</evidence>
<comment type="caution">
    <text evidence="8">The sequence shown here is derived from an EMBL/GenBank/DDBJ whole genome shotgun (WGS) entry which is preliminary data.</text>
</comment>
<dbReference type="AlphaFoldDB" id="A0A9D1XEB8"/>
<dbReference type="HAMAP" id="MF_00220_B">
    <property type="entry name" value="PyrC_classI_B"/>
    <property type="match status" value="1"/>
</dbReference>
<accession>A0A9D1XEB8</accession>
<name>A0A9D1XEB8_9FIRM</name>
<evidence type="ECO:0000256" key="1">
    <source>
        <dbReference type="ARBA" id="ARBA00002368"/>
    </source>
</evidence>
<dbReference type="InterPro" id="IPR050138">
    <property type="entry name" value="DHOase/Allantoinase_Hydrolase"/>
</dbReference>
<reference evidence="8" key="2">
    <citation type="submission" date="2021-04" db="EMBL/GenBank/DDBJ databases">
        <authorList>
            <person name="Gilroy R."/>
        </authorList>
    </citation>
    <scope>NUCLEOTIDE SEQUENCE</scope>
    <source>
        <strain evidence="8">CHK183-1962</strain>
    </source>
</reference>
<dbReference type="CDD" id="cd01317">
    <property type="entry name" value="DHOase_IIa"/>
    <property type="match status" value="1"/>
</dbReference>
<dbReference type="PROSITE" id="PS00483">
    <property type="entry name" value="DIHYDROOROTASE_2"/>
    <property type="match status" value="1"/>
</dbReference>
<comment type="pathway">
    <text evidence="6">Pyrimidine metabolism; UMP biosynthesis via de novo pathway; (S)-dihydroorotate from bicarbonate: step 3/3.</text>
</comment>
<dbReference type="PANTHER" id="PTHR43668">
    <property type="entry name" value="ALLANTOINASE"/>
    <property type="match status" value="1"/>
</dbReference>
<comment type="cofactor">
    <cofactor evidence="6">
        <name>Zn(2+)</name>
        <dbReference type="ChEBI" id="CHEBI:29105"/>
    </cofactor>
    <text evidence="6">Binds 2 Zn(2+) ions per subunit.</text>
</comment>
<feature type="binding site" evidence="6">
    <location>
        <position position="309"/>
    </location>
    <ligand>
        <name>substrate</name>
    </ligand>
</feature>
<evidence type="ECO:0000259" key="7">
    <source>
        <dbReference type="Pfam" id="PF01979"/>
    </source>
</evidence>